<protein>
    <recommendedName>
        <fullName evidence="2">Cytochrome c oxidase subunit IV bacterial aa3 type domain-containing protein</fullName>
    </recommendedName>
</protein>
<sequence length="41" mass="4433">MASNNHPMDGHKATYSGFTAATKWGTTFVVTVVVALYVFLV</sequence>
<name>A0A255Y565_9SPHN</name>
<dbReference type="InterPro" id="IPR036596">
    <property type="entry name" value="Cyt-C_aa3_sf"/>
</dbReference>
<feature type="transmembrane region" description="Helical" evidence="1">
    <location>
        <begin position="20"/>
        <end position="40"/>
    </location>
</feature>
<keyword evidence="4" id="KW-1185">Reference proteome</keyword>
<evidence type="ECO:0000313" key="4">
    <source>
        <dbReference type="Proteomes" id="UP000216991"/>
    </source>
</evidence>
<organism evidence="3 4">
    <name type="scientific">Sandarakinorhabdus cyanobacteriorum</name>
    <dbReference type="NCBI Taxonomy" id="1981098"/>
    <lineage>
        <taxon>Bacteria</taxon>
        <taxon>Pseudomonadati</taxon>
        <taxon>Pseudomonadota</taxon>
        <taxon>Alphaproteobacteria</taxon>
        <taxon>Sphingomonadales</taxon>
        <taxon>Sphingosinicellaceae</taxon>
        <taxon>Sandarakinorhabdus</taxon>
    </lineage>
</organism>
<accession>A0A255Y565</accession>
<gene>
    <name evidence="3" type="ORF">CHU93_15935</name>
</gene>
<dbReference type="RefSeq" id="WP_094475134.1">
    <property type="nucleotide sequence ID" value="NZ_NOXT01000125.1"/>
</dbReference>
<comment type="caution">
    <text evidence="3">The sequence shown here is derived from an EMBL/GenBank/DDBJ whole genome shotgun (WGS) entry which is preliminary data.</text>
</comment>
<evidence type="ECO:0000259" key="2">
    <source>
        <dbReference type="Pfam" id="PF07835"/>
    </source>
</evidence>
<keyword evidence="1" id="KW-1133">Transmembrane helix</keyword>
<dbReference type="Proteomes" id="UP000216991">
    <property type="component" value="Unassembled WGS sequence"/>
</dbReference>
<keyword evidence="1" id="KW-0812">Transmembrane</keyword>
<dbReference type="EMBL" id="NOXT01000125">
    <property type="protein sequence ID" value="OYQ24328.1"/>
    <property type="molecule type" value="Genomic_DNA"/>
</dbReference>
<keyword evidence="1" id="KW-0472">Membrane</keyword>
<dbReference type="InterPro" id="IPR012422">
    <property type="entry name" value="Cyt_c_oxidase_su4_bac-aa3"/>
</dbReference>
<reference evidence="3 4" key="1">
    <citation type="submission" date="2017-07" db="EMBL/GenBank/DDBJ databases">
        <title>Sandarakinorhabdus cyanobacteriorum sp. nov., a novel bacterium isolated from cyanobacterial aggregates in a eutrophic lake.</title>
        <authorList>
            <person name="Cai H."/>
        </authorList>
    </citation>
    <scope>NUCLEOTIDE SEQUENCE [LARGE SCALE GENOMIC DNA]</scope>
    <source>
        <strain evidence="3 4">TH057</strain>
    </source>
</reference>
<evidence type="ECO:0000313" key="3">
    <source>
        <dbReference type="EMBL" id="OYQ24328.1"/>
    </source>
</evidence>
<dbReference type="Gene3D" id="1.20.5.160">
    <property type="entry name" value="Bacterial aa3 type cytochrome c oxidase subunit IV"/>
    <property type="match status" value="1"/>
</dbReference>
<feature type="domain" description="Cytochrome c oxidase subunit IV bacterial aa3 type" evidence="2">
    <location>
        <begin position="11"/>
        <end position="40"/>
    </location>
</feature>
<dbReference type="AlphaFoldDB" id="A0A255Y565"/>
<evidence type="ECO:0000256" key="1">
    <source>
        <dbReference type="SAM" id="Phobius"/>
    </source>
</evidence>
<proteinExistence type="predicted"/>
<dbReference type="Pfam" id="PF07835">
    <property type="entry name" value="COX4_pro_2"/>
    <property type="match status" value="1"/>
</dbReference>
<dbReference type="SUPFAM" id="SSF81469">
    <property type="entry name" value="Bacterial aa3 type cytochrome c oxidase subunit IV"/>
    <property type="match status" value="1"/>
</dbReference>